<proteinExistence type="predicted"/>
<dbReference type="PROSITE" id="PS50893">
    <property type="entry name" value="ABC_TRANSPORTER_2"/>
    <property type="match status" value="1"/>
</dbReference>
<comment type="subcellular location">
    <subcellularLocation>
        <location evidence="1">Cell membrane</location>
        <topology evidence="1">Multi-pass membrane protein</topology>
    </subcellularLocation>
</comment>
<evidence type="ECO:0000256" key="1">
    <source>
        <dbReference type="ARBA" id="ARBA00004651"/>
    </source>
</evidence>
<dbReference type="SUPFAM" id="SSF90123">
    <property type="entry name" value="ABC transporter transmembrane region"/>
    <property type="match status" value="1"/>
</dbReference>
<dbReference type="Proteomes" id="UP000060487">
    <property type="component" value="Unassembled WGS sequence"/>
</dbReference>
<dbReference type="RefSeq" id="WP_085053454.1">
    <property type="nucleotide sequence ID" value="NZ_LNQR01000116.1"/>
</dbReference>
<evidence type="ECO:0000313" key="11">
    <source>
        <dbReference type="Proteomes" id="UP000060487"/>
    </source>
</evidence>
<evidence type="ECO:0000259" key="9">
    <source>
        <dbReference type="PROSITE" id="PS50929"/>
    </source>
</evidence>
<evidence type="ECO:0000256" key="7">
    <source>
        <dbReference type="SAM" id="Phobius"/>
    </source>
</evidence>
<dbReference type="PANTHER" id="PTHR24221:SF654">
    <property type="entry name" value="ATP-BINDING CASSETTE SUB-FAMILY B MEMBER 6"/>
    <property type="match status" value="1"/>
</dbReference>
<dbReference type="Pfam" id="PF00005">
    <property type="entry name" value="ABC_tran"/>
    <property type="match status" value="1"/>
</dbReference>
<dbReference type="Gene3D" id="3.40.50.300">
    <property type="entry name" value="P-loop containing nucleotide triphosphate hydrolases"/>
    <property type="match status" value="1"/>
</dbReference>
<feature type="transmembrane region" description="Helical" evidence="7">
    <location>
        <begin position="525"/>
        <end position="550"/>
    </location>
</feature>
<feature type="transmembrane region" description="Helical" evidence="7">
    <location>
        <begin position="412"/>
        <end position="440"/>
    </location>
</feature>
<dbReference type="InterPro" id="IPR003593">
    <property type="entry name" value="AAA+_ATPase"/>
</dbReference>
<evidence type="ECO:0000256" key="4">
    <source>
        <dbReference type="ARBA" id="ARBA00022840"/>
    </source>
</evidence>
<dbReference type="InterPro" id="IPR039421">
    <property type="entry name" value="Type_1_exporter"/>
</dbReference>
<dbReference type="EMBL" id="LNQR01000116">
    <property type="protein sequence ID" value="KWT78330.1"/>
    <property type="molecule type" value="Genomic_DNA"/>
</dbReference>
<evidence type="ECO:0000256" key="6">
    <source>
        <dbReference type="ARBA" id="ARBA00023136"/>
    </source>
</evidence>
<feature type="domain" description="ABC transmembrane type-1" evidence="9">
    <location>
        <begin position="416"/>
        <end position="697"/>
    </location>
</feature>
<evidence type="ECO:0000259" key="8">
    <source>
        <dbReference type="PROSITE" id="PS50893"/>
    </source>
</evidence>
<dbReference type="SUPFAM" id="SSF52540">
    <property type="entry name" value="P-loop containing nucleoside triphosphate hydrolases"/>
    <property type="match status" value="1"/>
</dbReference>
<feature type="transmembrane region" description="Helical" evidence="7">
    <location>
        <begin position="677"/>
        <end position="702"/>
    </location>
</feature>
<feature type="transmembrane region" description="Helical" evidence="7">
    <location>
        <begin position="452"/>
        <end position="471"/>
    </location>
</feature>
<evidence type="ECO:0000256" key="5">
    <source>
        <dbReference type="ARBA" id="ARBA00022989"/>
    </source>
</evidence>
<keyword evidence="11" id="KW-1185">Reference proteome</keyword>
<sequence length="964" mass="106738">MPELPKMLPKLIEEITKYGQLTGMESNRRIPLADPGSVWIVGDGAIDILSSGAQDNAFAKRYLFSLEPGDLIIGHKGDTGGTGLLAQGKTGSSLIRLPRERLKAYLSDDELSALIDGWLKQLLHYSHNEYMPLKVTLIEPGKEYKQSQTGYFRTSKDIVWIKASEGNLSFVGMKENLQIPIGAMFPVSAESFIETDGECSLKTFSTKDYLREDPELTYIDSFQDMMLVCVRLTASREIEYEKQRLKLKIEKDNDMMGEALREFSTMLTRKKTVSAAAVTADPLLAASILVGRDMAINIKAPVSTPSALKLREPLYLIAKASGIRTRRVALKGRWWEGDNGPMVGFIEANKQPVALIYKKHYTMYDTVQGTQTRVNAQTAESIAQFAYSFYRPFPEETMNLYNILRFSSFRNLLDLVVVLLMGVAGGLLGLVIPLCTSVVFDSIIPMAETSQLLQIGIALLVGALAAAMFQLTGSIAMLRVEGKVDASLQAAVWDRLLALPVSFFRQYTVGDLSNRAMGIDGIRQLITGSVTNTIISSTFSVFSFFLLFYYNLWLALTAFAIVAVVTVITSTLSYIVVYYQQKIFELSGKISGMVFQLIGGIAKFRVSGSEMRGFAQWAAQFKTQKGNNFSSNLVKNIITALNSIYPVVSFMVLYGVYYYKDMFKLLSMGDFLSFTSAFTQFLSAGMQLSATLVNIIAVIPIYNRAKPIFLSMPEVTLEKTEPGELSGDIEIKNIYFRYQEGGQYILKDLSLQIDAGEFVAIVGTSGSGKSTLLRLLLGFEKPERGSVYYDNQNIQSLDVHSLRRQIGVVLQNGQLMSGDIFTNIIGANNLTIDDAWEAARMTGLEDDIISMPMGMHTVIPPGASTISGGQKQRILIARAMVTKPRIFFFDEATSALDNLTQSIVSNSLENFHATRLVIAHRLSTIIKADKIIVIDKGSVVETGNYEELMNKNGLFAQLAKRQLT</sequence>
<dbReference type="InterPro" id="IPR036640">
    <property type="entry name" value="ABC1_TM_sf"/>
</dbReference>
<reference evidence="10 11" key="1">
    <citation type="submission" date="2015-11" db="EMBL/GenBank/DDBJ databases">
        <authorList>
            <person name="Lin W."/>
        </authorList>
    </citation>
    <scope>NUCLEOTIDE SEQUENCE [LARGE SCALE GENOMIC DNA]</scope>
    <source>
        <strain evidence="10 11">HCH-1</strain>
    </source>
</reference>
<name>A0ABR5SD48_9BACT</name>
<dbReference type="InterPro" id="IPR022515">
    <property type="entry name" value="NHPM_micro_ABC2"/>
</dbReference>
<keyword evidence="5 7" id="KW-1133">Transmembrane helix</keyword>
<organism evidence="10 11">
    <name type="scientific">Candidatus Magnetominusculus xianensis</name>
    <dbReference type="NCBI Taxonomy" id="1748249"/>
    <lineage>
        <taxon>Bacteria</taxon>
        <taxon>Pseudomonadati</taxon>
        <taxon>Nitrospirota</taxon>
        <taxon>Nitrospiria</taxon>
        <taxon>Nitrospirales</taxon>
        <taxon>Nitrospiraceae</taxon>
        <taxon>Candidatus Magnetominusculus</taxon>
    </lineage>
</organism>
<keyword evidence="3" id="KW-0547">Nucleotide-binding</keyword>
<dbReference type="PROSITE" id="PS50929">
    <property type="entry name" value="ABC_TM1F"/>
    <property type="match status" value="1"/>
</dbReference>
<protein>
    <submittedName>
        <fullName evidence="10">NHLP family bacteriocin export ABC transporter permease/ATPase subunit</fullName>
    </submittedName>
</protein>
<gene>
    <name evidence="10" type="ORF">ASN18_2835</name>
</gene>
<dbReference type="PROSITE" id="PS00211">
    <property type="entry name" value="ABC_TRANSPORTER_1"/>
    <property type="match status" value="1"/>
</dbReference>
<feature type="transmembrane region" description="Helical" evidence="7">
    <location>
        <begin position="637"/>
        <end position="657"/>
    </location>
</feature>
<keyword evidence="6 7" id="KW-0472">Membrane</keyword>
<comment type="caution">
    <text evidence="10">The sequence shown here is derived from an EMBL/GenBank/DDBJ whole genome shotgun (WGS) entry which is preliminary data.</text>
</comment>
<dbReference type="InterPro" id="IPR011527">
    <property type="entry name" value="ABC1_TM_dom"/>
</dbReference>
<dbReference type="NCBIfam" id="TIGR03797">
    <property type="entry name" value="NHLM_micro_ABC2"/>
    <property type="match status" value="1"/>
</dbReference>
<keyword evidence="2 7" id="KW-0812">Transmembrane</keyword>
<feature type="domain" description="ABC transporter" evidence="8">
    <location>
        <begin position="729"/>
        <end position="961"/>
    </location>
</feature>
<evidence type="ECO:0000256" key="2">
    <source>
        <dbReference type="ARBA" id="ARBA00022692"/>
    </source>
</evidence>
<dbReference type="InterPro" id="IPR027417">
    <property type="entry name" value="P-loop_NTPase"/>
</dbReference>
<dbReference type="SMART" id="SM00382">
    <property type="entry name" value="AAA"/>
    <property type="match status" value="1"/>
</dbReference>
<dbReference type="PANTHER" id="PTHR24221">
    <property type="entry name" value="ATP-BINDING CASSETTE SUB-FAMILY B"/>
    <property type="match status" value="1"/>
</dbReference>
<dbReference type="InterPro" id="IPR003439">
    <property type="entry name" value="ABC_transporter-like_ATP-bd"/>
</dbReference>
<dbReference type="InterPro" id="IPR017871">
    <property type="entry name" value="ABC_transporter-like_CS"/>
</dbReference>
<dbReference type="Gene3D" id="1.20.1560.10">
    <property type="entry name" value="ABC transporter type 1, transmembrane domain"/>
    <property type="match status" value="1"/>
</dbReference>
<dbReference type="Pfam" id="PF00664">
    <property type="entry name" value="ABC_membrane"/>
    <property type="match status" value="1"/>
</dbReference>
<evidence type="ECO:0000313" key="10">
    <source>
        <dbReference type="EMBL" id="KWT78330.1"/>
    </source>
</evidence>
<evidence type="ECO:0000256" key="3">
    <source>
        <dbReference type="ARBA" id="ARBA00022741"/>
    </source>
</evidence>
<keyword evidence="4" id="KW-0067">ATP-binding</keyword>
<accession>A0ABR5SD48</accession>
<feature type="transmembrane region" description="Helical" evidence="7">
    <location>
        <begin position="556"/>
        <end position="579"/>
    </location>
</feature>